<evidence type="ECO:0000259" key="2">
    <source>
        <dbReference type="SMART" id="SM00198"/>
    </source>
</evidence>
<dbReference type="InterPro" id="IPR035940">
    <property type="entry name" value="CAP_sf"/>
</dbReference>
<protein>
    <recommendedName>
        <fullName evidence="2">SCP domain-containing protein</fullName>
    </recommendedName>
</protein>
<gene>
    <name evidence="3" type="primary">Necator_chrV.g18147</name>
    <name evidence="3" type="ORF">RB195_013356</name>
</gene>
<dbReference type="InterPro" id="IPR014044">
    <property type="entry name" value="CAP_dom"/>
</dbReference>
<sequence>MRPNLAVLVVLFISSAYALESQFGCSGEMGDDKRAIFLEAHNELRRRVALGKEENKFGYLGPARNMYQLNWDCTLEDDAANSIADCRLDSTVDSARNNIALSGGYLPDEVLITLGMYQWENAVKFFGKSEPTNVNDGTLCTFANMVHANTTSLGCAYKSCNSNFLITCLYDKCGTKEPLLWEIGTACKEDKDCTTYEDSKCVDSLCVVD</sequence>
<accession>A0ABR1DWM3</accession>
<dbReference type="CDD" id="cd05380">
    <property type="entry name" value="CAP_euk"/>
    <property type="match status" value="1"/>
</dbReference>
<keyword evidence="4" id="KW-1185">Reference proteome</keyword>
<dbReference type="Gene3D" id="3.40.33.10">
    <property type="entry name" value="CAP"/>
    <property type="match status" value="1"/>
</dbReference>
<dbReference type="PANTHER" id="PTHR10334">
    <property type="entry name" value="CYSTEINE-RICH SECRETORY PROTEIN-RELATED"/>
    <property type="match status" value="1"/>
</dbReference>
<name>A0ABR1DWM3_NECAM</name>
<proteinExistence type="predicted"/>
<dbReference type="Proteomes" id="UP001303046">
    <property type="component" value="Unassembled WGS sequence"/>
</dbReference>
<dbReference type="SUPFAM" id="SSF55797">
    <property type="entry name" value="PR-1-like"/>
    <property type="match status" value="1"/>
</dbReference>
<feature type="signal peptide" evidence="1">
    <location>
        <begin position="1"/>
        <end position="18"/>
    </location>
</feature>
<organism evidence="3 4">
    <name type="scientific">Necator americanus</name>
    <name type="common">Human hookworm</name>
    <dbReference type="NCBI Taxonomy" id="51031"/>
    <lineage>
        <taxon>Eukaryota</taxon>
        <taxon>Metazoa</taxon>
        <taxon>Ecdysozoa</taxon>
        <taxon>Nematoda</taxon>
        <taxon>Chromadorea</taxon>
        <taxon>Rhabditida</taxon>
        <taxon>Rhabditina</taxon>
        <taxon>Rhabditomorpha</taxon>
        <taxon>Strongyloidea</taxon>
        <taxon>Ancylostomatidae</taxon>
        <taxon>Bunostominae</taxon>
        <taxon>Necator</taxon>
    </lineage>
</organism>
<comment type="caution">
    <text evidence="3">The sequence shown here is derived from an EMBL/GenBank/DDBJ whole genome shotgun (WGS) entry which is preliminary data.</text>
</comment>
<dbReference type="InterPro" id="IPR001283">
    <property type="entry name" value="CRISP-related"/>
</dbReference>
<keyword evidence="1" id="KW-0732">Signal</keyword>
<feature type="chain" id="PRO_5046694412" description="SCP domain-containing protein" evidence="1">
    <location>
        <begin position="19"/>
        <end position="209"/>
    </location>
</feature>
<reference evidence="3 4" key="1">
    <citation type="submission" date="2023-08" db="EMBL/GenBank/DDBJ databases">
        <title>A Necator americanus chromosomal reference genome.</title>
        <authorList>
            <person name="Ilik V."/>
            <person name="Petrzelkova K.J."/>
            <person name="Pardy F."/>
            <person name="Fuh T."/>
            <person name="Niatou-Singa F.S."/>
            <person name="Gouil Q."/>
            <person name="Baker L."/>
            <person name="Ritchie M.E."/>
            <person name="Jex A.R."/>
            <person name="Gazzola D."/>
            <person name="Li H."/>
            <person name="Toshio Fujiwara R."/>
            <person name="Zhan B."/>
            <person name="Aroian R.V."/>
            <person name="Pafco B."/>
            <person name="Schwarz E.M."/>
        </authorList>
    </citation>
    <scope>NUCLEOTIDE SEQUENCE [LARGE SCALE GENOMIC DNA]</scope>
    <source>
        <strain evidence="3 4">Aroian</strain>
        <tissue evidence="3">Whole animal</tissue>
    </source>
</reference>
<dbReference type="EMBL" id="JAVFWL010000005">
    <property type="protein sequence ID" value="KAK6754306.1"/>
    <property type="molecule type" value="Genomic_DNA"/>
</dbReference>
<evidence type="ECO:0000256" key="1">
    <source>
        <dbReference type="SAM" id="SignalP"/>
    </source>
</evidence>
<evidence type="ECO:0000313" key="4">
    <source>
        <dbReference type="Proteomes" id="UP001303046"/>
    </source>
</evidence>
<dbReference type="Pfam" id="PF00188">
    <property type="entry name" value="CAP"/>
    <property type="match status" value="1"/>
</dbReference>
<dbReference type="SMART" id="SM00198">
    <property type="entry name" value="SCP"/>
    <property type="match status" value="1"/>
</dbReference>
<feature type="domain" description="SCP" evidence="2">
    <location>
        <begin position="32"/>
        <end position="178"/>
    </location>
</feature>
<evidence type="ECO:0000313" key="3">
    <source>
        <dbReference type="EMBL" id="KAK6754306.1"/>
    </source>
</evidence>